<accession>A0A437GXB4</accession>
<evidence type="ECO:0000313" key="3">
    <source>
        <dbReference type="EMBL" id="RVQ67020.1"/>
    </source>
</evidence>
<feature type="signal peptide" evidence="2">
    <location>
        <begin position="1"/>
        <end position="24"/>
    </location>
</feature>
<dbReference type="Proteomes" id="UP000283003">
    <property type="component" value="Unassembled WGS sequence"/>
</dbReference>
<keyword evidence="4" id="KW-1185">Reference proteome</keyword>
<evidence type="ECO:0000313" key="4">
    <source>
        <dbReference type="Proteomes" id="UP000283003"/>
    </source>
</evidence>
<dbReference type="EMBL" id="RXOL01000003">
    <property type="protein sequence ID" value="RVQ67020.1"/>
    <property type="molecule type" value="Genomic_DNA"/>
</dbReference>
<dbReference type="AlphaFoldDB" id="A0A437GXB4"/>
<comment type="caution">
    <text evidence="3">The sequence shown here is derived from an EMBL/GenBank/DDBJ whole genome shotgun (WGS) entry which is preliminary data.</text>
</comment>
<feature type="compositionally biased region" description="Pro residues" evidence="1">
    <location>
        <begin position="171"/>
        <end position="182"/>
    </location>
</feature>
<feature type="chain" id="PRO_5019119854" evidence="2">
    <location>
        <begin position="25"/>
        <end position="182"/>
    </location>
</feature>
<sequence length="182" mass="18894">MKTTTARASAVALLVLALAGCDDADRGRVGVTYADHRLTLPPEFVRDDSAIPIDSKVEVWNAPGAQVATDFGQHGAQPECSAALGPCRIGNGAIDGRPALILRSGPDRGGQWRVHVFVPLHLAEGAGTVRPLSLGMMAHCATQARCDSLVPVLMAADLIAGPPTWEASEAGPPPPPPKPSDQ</sequence>
<evidence type="ECO:0000256" key="2">
    <source>
        <dbReference type="SAM" id="SignalP"/>
    </source>
</evidence>
<organism evidence="3 4">
    <name type="scientific">Croceicoccus ponticola</name>
    <dbReference type="NCBI Taxonomy" id="2217664"/>
    <lineage>
        <taxon>Bacteria</taxon>
        <taxon>Pseudomonadati</taxon>
        <taxon>Pseudomonadota</taxon>
        <taxon>Alphaproteobacteria</taxon>
        <taxon>Sphingomonadales</taxon>
        <taxon>Erythrobacteraceae</taxon>
        <taxon>Croceicoccus</taxon>
    </lineage>
</organism>
<keyword evidence="2" id="KW-0732">Signal</keyword>
<protein>
    <submittedName>
        <fullName evidence="3">Uncharacterized protein</fullName>
    </submittedName>
</protein>
<reference evidence="3 4" key="1">
    <citation type="submission" date="2018-12" db="EMBL/GenBank/DDBJ databases">
        <title>Croceicoccus ponticola sp. nov., a lipolytic bacterium isolated from seawater.</title>
        <authorList>
            <person name="Yoon J.-H."/>
        </authorList>
    </citation>
    <scope>NUCLEOTIDE SEQUENCE [LARGE SCALE GENOMIC DNA]</scope>
    <source>
        <strain evidence="3 4">GM-16</strain>
    </source>
</reference>
<dbReference type="RefSeq" id="WP_164844007.1">
    <property type="nucleotide sequence ID" value="NZ_RXOL01000003.1"/>
</dbReference>
<gene>
    <name evidence="3" type="ORF">EKN06_08765</name>
</gene>
<evidence type="ECO:0000256" key="1">
    <source>
        <dbReference type="SAM" id="MobiDB-lite"/>
    </source>
</evidence>
<dbReference type="PROSITE" id="PS51257">
    <property type="entry name" value="PROKAR_LIPOPROTEIN"/>
    <property type="match status" value="1"/>
</dbReference>
<proteinExistence type="predicted"/>
<name>A0A437GXB4_9SPHN</name>
<feature type="region of interest" description="Disordered" evidence="1">
    <location>
        <begin position="163"/>
        <end position="182"/>
    </location>
</feature>